<comment type="caution">
    <text evidence="4">The sequence shown here is derived from an EMBL/GenBank/DDBJ whole genome shotgun (WGS) entry which is preliminary data.</text>
</comment>
<dbReference type="PANTHER" id="PTHR36509">
    <property type="entry name" value="BLL3101 PROTEIN"/>
    <property type="match status" value="1"/>
</dbReference>
<proteinExistence type="predicted"/>
<sequence length="515" mass="56593">MNNREHDWRNDLAVADRLETRLGTMEFTDGAPSSETVENVFDQLDLLHAVNAFTNGYQVASMTALRKGFQSAGVADNEVLMFDVMSSESLFLTANADTVYYLSFIDLSSGPMVVETAPESIGIFDDMAFNWMIDFGFPGPDRGAGGRFLLLPPGYAGDLPDDGFYVGRESRTDHALMLGRAFMTNSDPGPIVDLIKQSLKIYPYAPGGAGTAVATLLEGKVRPGTAAEIPDTTFVHGTGKAFNTIPFTDARFFDQVNEFVQDQPLGFLDPEIMGQFEAIGIVKGEKFDPDARMRAILDEAAAIGTAMSRTVMFNSERSGMQYYPGSAWIALLFVGGYNFETPPPMVTTEGIVPLPATGSRKLHSRTTFFYGYTGITPAMCMRLTGVGSQYLIAYRDSQGAYFEGGAHYTVTLPPGIPQERFWSMTLYDTQTRSMLQTPQLYPRAGSQNYPTPAAEAEPDGSTTLHFAPTKPDGVRDGNWIQTDPERGFFACIRLYSPLQGFFDKSWQIGEIDRID</sequence>
<dbReference type="SUPFAM" id="SSF160935">
    <property type="entry name" value="VPA0735-like"/>
    <property type="match status" value="1"/>
</dbReference>
<accession>A0ABN2M6Y0</accession>
<keyword evidence="5" id="KW-1185">Reference proteome</keyword>
<dbReference type="Gene3D" id="1.10.3360.10">
    <property type="entry name" value="VPA0735-like domain"/>
    <property type="match status" value="1"/>
</dbReference>
<dbReference type="InterPro" id="IPR010621">
    <property type="entry name" value="DUF1214"/>
</dbReference>
<dbReference type="PANTHER" id="PTHR36509:SF3">
    <property type="entry name" value="SIGNAL PEPTIDE PROTEIN"/>
    <property type="match status" value="1"/>
</dbReference>
<evidence type="ECO:0000313" key="5">
    <source>
        <dbReference type="Proteomes" id="UP001500002"/>
    </source>
</evidence>
<evidence type="ECO:0000259" key="2">
    <source>
        <dbReference type="Pfam" id="PF06742"/>
    </source>
</evidence>
<dbReference type="InterPro" id="IPR037049">
    <property type="entry name" value="DUF1214_C_sf"/>
</dbReference>
<protein>
    <submittedName>
        <fullName evidence="4">DUF1254 domain-containing protein</fullName>
    </submittedName>
</protein>
<dbReference type="Gene3D" id="2.60.120.600">
    <property type="entry name" value="Domain of unknown function DUF1214, C-terminal domain"/>
    <property type="match status" value="1"/>
</dbReference>
<dbReference type="Gene3D" id="2.60.40.1610">
    <property type="entry name" value="Domain of unknown function DUF1254"/>
    <property type="match status" value="1"/>
</dbReference>
<feature type="region of interest" description="Disordered" evidence="1">
    <location>
        <begin position="443"/>
        <end position="476"/>
    </location>
</feature>
<evidence type="ECO:0000256" key="1">
    <source>
        <dbReference type="SAM" id="MobiDB-lite"/>
    </source>
</evidence>
<feature type="domain" description="DUF1254" evidence="3">
    <location>
        <begin position="87"/>
        <end position="203"/>
    </location>
</feature>
<dbReference type="InterPro" id="IPR010679">
    <property type="entry name" value="DUF1254"/>
</dbReference>
<dbReference type="Proteomes" id="UP001500002">
    <property type="component" value="Unassembled WGS sequence"/>
</dbReference>
<feature type="domain" description="DUF1214" evidence="2">
    <location>
        <begin position="388"/>
        <end position="498"/>
    </location>
</feature>
<gene>
    <name evidence="4" type="ORF">GCM10009749_22010</name>
</gene>
<reference evidence="4 5" key="1">
    <citation type="journal article" date="2019" name="Int. J. Syst. Evol. Microbiol.">
        <title>The Global Catalogue of Microorganisms (GCM) 10K type strain sequencing project: providing services to taxonomists for standard genome sequencing and annotation.</title>
        <authorList>
            <consortium name="The Broad Institute Genomics Platform"/>
            <consortium name="The Broad Institute Genome Sequencing Center for Infectious Disease"/>
            <person name="Wu L."/>
            <person name="Ma J."/>
        </authorList>
    </citation>
    <scope>NUCLEOTIDE SEQUENCE [LARGE SCALE GENOMIC DNA]</scope>
    <source>
        <strain evidence="4 5">JCM 14322</strain>
    </source>
</reference>
<evidence type="ECO:0000259" key="3">
    <source>
        <dbReference type="Pfam" id="PF06863"/>
    </source>
</evidence>
<dbReference type="InterPro" id="IPR037050">
    <property type="entry name" value="DUF1254_sf"/>
</dbReference>
<name>A0ABN2M6Y0_9MICO</name>
<dbReference type="Pfam" id="PF06863">
    <property type="entry name" value="DUF1254"/>
    <property type="match status" value="1"/>
</dbReference>
<dbReference type="EMBL" id="BAAANJ010000007">
    <property type="protein sequence ID" value="GAA1812393.1"/>
    <property type="molecule type" value="Genomic_DNA"/>
</dbReference>
<organism evidence="4 5">
    <name type="scientific">Agromyces neolithicus</name>
    <dbReference type="NCBI Taxonomy" id="269420"/>
    <lineage>
        <taxon>Bacteria</taxon>
        <taxon>Bacillati</taxon>
        <taxon>Actinomycetota</taxon>
        <taxon>Actinomycetes</taxon>
        <taxon>Micrococcales</taxon>
        <taxon>Microbacteriaceae</taxon>
        <taxon>Agromyces</taxon>
    </lineage>
</organism>
<dbReference type="Pfam" id="PF06742">
    <property type="entry name" value="DUF1214"/>
    <property type="match status" value="1"/>
</dbReference>
<evidence type="ECO:0000313" key="4">
    <source>
        <dbReference type="EMBL" id="GAA1812393.1"/>
    </source>
</evidence>